<reference evidence="1" key="2">
    <citation type="journal article" date="2015" name="Data Brief">
        <title>Shoot transcriptome of the giant reed, Arundo donax.</title>
        <authorList>
            <person name="Barrero R.A."/>
            <person name="Guerrero F.D."/>
            <person name="Moolhuijzen P."/>
            <person name="Goolsby J.A."/>
            <person name="Tidwell J."/>
            <person name="Bellgard S.E."/>
            <person name="Bellgard M.I."/>
        </authorList>
    </citation>
    <scope>NUCLEOTIDE SEQUENCE</scope>
    <source>
        <tissue evidence="1">Shoot tissue taken approximately 20 cm above the soil surface</tissue>
    </source>
</reference>
<dbReference type="AlphaFoldDB" id="A0A0A8ZF60"/>
<protein>
    <submittedName>
        <fullName evidence="1">Uncharacterized protein</fullName>
    </submittedName>
</protein>
<dbReference type="EMBL" id="GBRH01262510">
    <property type="protein sequence ID" value="JAD35385.1"/>
    <property type="molecule type" value="Transcribed_RNA"/>
</dbReference>
<evidence type="ECO:0000313" key="1">
    <source>
        <dbReference type="EMBL" id="JAD35385.1"/>
    </source>
</evidence>
<accession>A0A0A8ZF60</accession>
<proteinExistence type="predicted"/>
<organism evidence="1">
    <name type="scientific">Arundo donax</name>
    <name type="common">Giant reed</name>
    <name type="synonym">Donax arundinaceus</name>
    <dbReference type="NCBI Taxonomy" id="35708"/>
    <lineage>
        <taxon>Eukaryota</taxon>
        <taxon>Viridiplantae</taxon>
        <taxon>Streptophyta</taxon>
        <taxon>Embryophyta</taxon>
        <taxon>Tracheophyta</taxon>
        <taxon>Spermatophyta</taxon>
        <taxon>Magnoliopsida</taxon>
        <taxon>Liliopsida</taxon>
        <taxon>Poales</taxon>
        <taxon>Poaceae</taxon>
        <taxon>PACMAD clade</taxon>
        <taxon>Arundinoideae</taxon>
        <taxon>Arundineae</taxon>
        <taxon>Arundo</taxon>
    </lineage>
</organism>
<name>A0A0A8ZF60_ARUDO</name>
<reference evidence="1" key="1">
    <citation type="submission" date="2014-09" db="EMBL/GenBank/DDBJ databases">
        <authorList>
            <person name="Magalhaes I.L.F."/>
            <person name="Oliveira U."/>
            <person name="Santos F.R."/>
            <person name="Vidigal T.H.D.A."/>
            <person name="Brescovit A.D."/>
            <person name="Santos A.J."/>
        </authorList>
    </citation>
    <scope>NUCLEOTIDE SEQUENCE</scope>
    <source>
        <tissue evidence="1">Shoot tissue taken approximately 20 cm above the soil surface</tissue>
    </source>
</reference>
<sequence>MDGVNTVHTFEHLRSDRTACNLYALICHPNPIKIARK</sequence>